<comment type="caution">
    <text evidence="1">The sequence shown here is derived from an EMBL/GenBank/DDBJ whole genome shotgun (WGS) entry which is preliminary data.</text>
</comment>
<dbReference type="EMBL" id="JACAZH010000013">
    <property type="protein sequence ID" value="KAF7351182.1"/>
    <property type="molecule type" value="Genomic_DNA"/>
</dbReference>
<reference evidence="1" key="1">
    <citation type="submission" date="2020-05" db="EMBL/GenBank/DDBJ databases">
        <title>Mycena genomes resolve the evolution of fungal bioluminescence.</title>
        <authorList>
            <person name="Tsai I.J."/>
        </authorList>
    </citation>
    <scope>NUCLEOTIDE SEQUENCE</scope>
    <source>
        <strain evidence="1">160909Yilan</strain>
    </source>
</reference>
<name>A0A8H6Y1Y8_9AGAR</name>
<gene>
    <name evidence="1" type="ORF">MSAN_01549100</name>
</gene>
<proteinExistence type="predicted"/>
<dbReference type="Proteomes" id="UP000623467">
    <property type="component" value="Unassembled WGS sequence"/>
</dbReference>
<dbReference type="OrthoDB" id="2816738at2759"/>
<evidence type="ECO:0000313" key="2">
    <source>
        <dbReference type="Proteomes" id="UP000623467"/>
    </source>
</evidence>
<sequence>MALQRERNRFPLMCTDTTPAQAGYMDARGFQNPSYTYGWIVPFDQLIDALRNALGETPYRLQGGVYQQWIKLGYGEKYGTRTRPELKVLYDPRTDSVLVDITNNHSVGRLALANPEFVEACRNTLGHAKGIERDPVWFRSDLKKVPEGYVYEFRGYRTPYAMFVR</sequence>
<evidence type="ECO:0000313" key="1">
    <source>
        <dbReference type="EMBL" id="KAF7351182.1"/>
    </source>
</evidence>
<keyword evidence="2" id="KW-1185">Reference proteome</keyword>
<organism evidence="1 2">
    <name type="scientific">Mycena sanguinolenta</name>
    <dbReference type="NCBI Taxonomy" id="230812"/>
    <lineage>
        <taxon>Eukaryota</taxon>
        <taxon>Fungi</taxon>
        <taxon>Dikarya</taxon>
        <taxon>Basidiomycota</taxon>
        <taxon>Agaricomycotina</taxon>
        <taxon>Agaricomycetes</taxon>
        <taxon>Agaricomycetidae</taxon>
        <taxon>Agaricales</taxon>
        <taxon>Marasmiineae</taxon>
        <taxon>Mycenaceae</taxon>
        <taxon>Mycena</taxon>
    </lineage>
</organism>
<protein>
    <submittedName>
        <fullName evidence="1">Uncharacterized protein</fullName>
    </submittedName>
</protein>
<dbReference type="AlphaFoldDB" id="A0A8H6Y1Y8"/>
<accession>A0A8H6Y1Y8</accession>